<keyword evidence="1" id="KW-0812">Transmembrane</keyword>
<organism evidence="2 3">
    <name type="scientific">Trypanosoma brucei gambiense (strain MHOM/CI/86/DAL972)</name>
    <dbReference type="NCBI Taxonomy" id="679716"/>
    <lineage>
        <taxon>Eukaryota</taxon>
        <taxon>Discoba</taxon>
        <taxon>Euglenozoa</taxon>
        <taxon>Kinetoplastea</taxon>
        <taxon>Metakinetoplastina</taxon>
        <taxon>Trypanosomatida</taxon>
        <taxon>Trypanosomatidae</taxon>
        <taxon>Trypanosoma</taxon>
    </lineage>
</organism>
<evidence type="ECO:0000313" key="2">
    <source>
        <dbReference type="EMBL" id="CBH18239.1"/>
    </source>
</evidence>
<proteinExistence type="predicted"/>
<dbReference type="RefSeq" id="XP_011780503.1">
    <property type="nucleotide sequence ID" value="XM_011782201.1"/>
</dbReference>
<gene>
    <name evidence="2" type="ORF">TbgDal_XI13580</name>
</gene>
<dbReference type="Proteomes" id="UP000002316">
    <property type="component" value="Chromosome 11"/>
</dbReference>
<reference evidence="3" key="1">
    <citation type="journal article" date="2010" name="PLoS Negl. Trop. Dis.">
        <title>The genome sequence of Trypanosoma brucei gambiense, causative agent of chronic human african trypanosomiasis.</title>
        <authorList>
            <person name="Jackson A.P."/>
            <person name="Sanders M."/>
            <person name="Berry A."/>
            <person name="McQuillan J."/>
            <person name="Aslett M.A."/>
            <person name="Quail M.A."/>
            <person name="Chukualim B."/>
            <person name="Capewell P."/>
            <person name="MacLeod A."/>
            <person name="Melville S.E."/>
            <person name="Gibson W."/>
            <person name="Barry J.D."/>
            <person name="Berriman M."/>
            <person name="Hertz-Fowler C."/>
        </authorList>
    </citation>
    <scope>NUCLEOTIDE SEQUENCE [LARGE SCALE GENOMIC DNA]</scope>
    <source>
        <strain evidence="3">MHOM/CI/86/DAL972</strain>
    </source>
</reference>
<protein>
    <submittedName>
        <fullName evidence="2">Uncharacterized protein</fullName>
    </submittedName>
</protein>
<feature type="transmembrane region" description="Helical" evidence="1">
    <location>
        <begin position="35"/>
        <end position="55"/>
    </location>
</feature>
<dbReference type="GeneID" id="23866529"/>
<keyword evidence="1" id="KW-1133">Transmembrane helix</keyword>
<evidence type="ECO:0000256" key="1">
    <source>
        <dbReference type="SAM" id="Phobius"/>
    </source>
</evidence>
<accession>D0A988</accession>
<dbReference type="AlphaFoldDB" id="D0A988"/>
<dbReference type="EMBL" id="FN554974">
    <property type="protein sequence ID" value="CBH18239.1"/>
    <property type="molecule type" value="Genomic_DNA"/>
</dbReference>
<dbReference type="KEGG" id="tbg:TbgDal_XI13580"/>
<keyword evidence="1" id="KW-0472">Membrane</keyword>
<sequence length="102" mass="12809">MSSSYSDYFHYYYYYYYLVDFGEHIRHYILPFSFFSYYLFFLEYFLSLFFCCLHFETTRKICALIFPHCYLEKKKVKKMNESKNLKKILGLFFKKKKRKKCS</sequence>
<evidence type="ECO:0000313" key="3">
    <source>
        <dbReference type="Proteomes" id="UP000002316"/>
    </source>
</evidence>
<name>D0A988_TRYB9</name>